<reference evidence="1 2" key="2">
    <citation type="journal article" date="2022" name="Mol. Ecol. Resour.">
        <title>The genomes of chicory, endive, great burdock and yacon provide insights into Asteraceae paleo-polyploidization history and plant inulin production.</title>
        <authorList>
            <person name="Fan W."/>
            <person name="Wang S."/>
            <person name="Wang H."/>
            <person name="Wang A."/>
            <person name="Jiang F."/>
            <person name="Liu H."/>
            <person name="Zhao H."/>
            <person name="Xu D."/>
            <person name="Zhang Y."/>
        </authorList>
    </citation>
    <scope>NUCLEOTIDE SEQUENCE [LARGE SCALE GENOMIC DNA]</scope>
    <source>
        <strain evidence="2">cv. Yunnan</strain>
        <tissue evidence="1">Leaves</tissue>
    </source>
</reference>
<name>A0ACB9JBM9_9ASTR</name>
<keyword evidence="2" id="KW-1185">Reference proteome</keyword>
<dbReference type="Proteomes" id="UP001056120">
    <property type="component" value="Linkage Group LG04"/>
</dbReference>
<reference evidence="2" key="1">
    <citation type="journal article" date="2022" name="Mol. Ecol. Resour.">
        <title>The genomes of chicory, endive, great burdock and yacon provide insights into Asteraceae palaeo-polyploidization history and plant inulin production.</title>
        <authorList>
            <person name="Fan W."/>
            <person name="Wang S."/>
            <person name="Wang H."/>
            <person name="Wang A."/>
            <person name="Jiang F."/>
            <person name="Liu H."/>
            <person name="Zhao H."/>
            <person name="Xu D."/>
            <person name="Zhang Y."/>
        </authorList>
    </citation>
    <scope>NUCLEOTIDE SEQUENCE [LARGE SCALE GENOMIC DNA]</scope>
    <source>
        <strain evidence="2">cv. Yunnan</strain>
    </source>
</reference>
<sequence length="338" mass="37071">MSSSTQTTLNRQQLYRLTNGILNAHCLHFIPISLLFFPLTFAAVKLYSFSSSGTDATTEIIPFNILLIKTITASSQNLLTVKTLTTALTFSFFVILPTVAGIALITYSTHQAIHHKQLTFSSTLKSLSHSYIPLLHTLTAGSITLIILFLTFTLSSIAVTESVKALGFHFDPFFFSTLINSIVSYALAITILFFIVIWGSASAITVLESKSGFETLRQSANQSTEFRTHSFSIVFITGFAIGMSLSYASVCQNSGPVSNWIWILQAGVIYLDPLLMILMSVVANTVLYVQCKAASGEEVSKTTVDGEVFNECVVVNGDEDYEKHILQLSIKLFPTLEP</sequence>
<dbReference type="EMBL" id="CM042021">
    <property type="protein sequence ID" value="KAI3817348.1"/>
    <property type="molecule type" value="Genomic_DNA"/>
</dbReference>
<proteinExistence type="predicted"/>
<comment type="caution">
    <text evidence="1">The sequence shown here is derived from an EMBL/GenBank/DDBJ whole genome shotgun (WGS) entry which is preliminary data.</text>
</comment>
<organism evidence="1 2">
    <name type="scientific">Smallanthus sonchifolius</name>
    <dbReference type="NCBI Taxonomy" id="185202"/>
    <lineage>
        <taxon>Eukaryota</taxon>
        <taxon>Viridiplantae</taxon>
        <taxon>Streptophyta</taxon>
        <taxon>Embryophyta</taxon>
        <taxon>Tracheophyta</taxon>
        <taxon>Spermatophyta</taxon>
        <taxon>Magnoliopsida</taxon>
        <taxon>eudicotyledons</taxon>
        <taxon>Gunneridae</taxon>
        <taxon>Pentapetalae</taxon>
        <taxon>asterids</taxon>
        <taxon>campanulids</taxon>
        <taxon>Asterales</taxon>
        <taxon>Asteraceae</taxon>
        <taxon>Asteroideae</taxon>
        <taxon>Heliantheae alliance</taxon>
        <taxon>Millerieae</taxon>
        <taxon>Smallanthus</taxon>
    </lineage>
</organism>
<accession>A0ACB9JBM9</accession>
<evidence type="ECO:0000313" key="2">
    <source>
        <dbReference type="Proteomes" id="UP001056120"/>
    </source>
</evidence>
<protein>
    <submittedName>
        <fullName evidence="1">Uncharacterized protein</fullName>
    </submittedName>
</protein>
<gene>
    <name evidence="1" type="ORF">L1987_11138</name>
</gene>
<evidence type="ECO:0000313" key="1">
    <source>
        <dbReference type="EMBL" id="KAI3817348.1"/>
    </source>
</evidence>